<dbReference type="EMBL" id="JALBCA010000026">
    <property type="protein sequence ID" value="KAI2389114.1"/>
    <property type="molecule type" value="Genomic_DNA"/>
</dbReference>
<comment type="caution">
    <text evidence="1">The sequence shown here is derived from an EMBL/GenBank/DDBJ whole genome shotgun (WGS) entry which is preliminary data.</text>
</comment>
<organism evidence="1">
    <name type="scientific">Ophidiomyces ophidiicola</name>
    <dbReference type="NCBI Taxonomy" id="1387563"/>
    <lineage>
        <taxon>Eukaryota</taxon>
        <taxon>Fungi</taxon>
        <taxon>Dikarya</taxon>
        <taxon>Ascomycota</taxon>
        <taxon>Pezizomycotina</taxon>
        <taxon>Eurotiomycetes</taxon>
        <taxon>Eurotiomycetidae</taxon>
        <taxon>Onygenales</taxon>
        <taxon>Onygenaceae</taxon>
        <taxon>Ophidiomyces</taxon>
    </lineage>
</organism>
<reference evidence="1" key="1">
    <citation type="journal article" date="2022" name="bioRxiv">
        <title>Population genetic analysis of Ophidiomyces ophidiicola, the causative agent of snake fungal disease, indicates recent introductions to the USA.</title>
        <authorList>
            <person name="Ladner J.T."/>
            <person name="Palmer J.M."/>
            <person name="Ettinger C.L."/>
            <person name="Stajich J.E."/>
            <person name="Farrell T.M."/>
            <person name="Glorioso B.M."/>
            <person name="Lawson B."/>
            <person name="Price S.J."/>
            <person name="Stengle A.G."/>
            <person name="Grear D.A."/>
            <person name="Lorch J.M."/>
        </authorList>
    </citation>
    <scope>NUCLEOTIDE SEQUENCE</scope>
    <source>
        <strain evidence="1">NWHC 24266-5</strain>
    </source>
</reference>
<accession>A0ACB8UZI1</accession>
<protein>
    <submittedName>
        <fullName evidence="1">Uncharacterized protein</fullName>
    </submittedName>
</protein>
<evidence type="ECO:0000313" key="1">
    <source>
        <dbReference type="EMBL" id="KAI2389114.1"/>
    </source>
</evidence>
<sequence>MMPSASTDNRTSSPFVIERDDDSSLDNDLVLADDSIEADDPLSSTTDRTPLTGNIANDRGDSSRSGIGGSITGSYLTSSIPGEDRRAPVNTIDESVWDTLSRDLIGVWEKMRQVLWPKYLLGGMLNRGGGGIGGAAERGEATGFGNGLVGGVRGLVGRWPDADVVLQGGMSEGLRDWDLWGPLIFCLLLSMFMSMAASKEQKSLVFSGMFCIVWIGEAVVTLQIKLLGGNISFFQSVCLIGYTTFPLVIAALLSALGLPFIPRIPVYIVLIAWSLAAGISPTGRHNSSKRGIVDMATPEEQVQLERSKDPAKNSQISPTEGRDASLKDEQENEAKSPRRDAEELSEGTKILESTTEPEETNEPTSDSKKDGSGERPVRQKLKETSIGGVPSQQQVLNNQPAEPREYDPEDDDKRGRVRRKRSFDEAIETDEADNEVKKEDDNAHRRKRSRSSKAEERPNQENQVKPVVEREPTLSNQRRLSNDTEEILSPKKKRSRDQLDREDRTQAERERQTKGNDLLEGSHDVEEPKPSAKIRTAEGEPEKKRHRDESRDRDSSKDDSSTKPCLSNPFLNTSATSPFAGLPAPAPVETSSKTQPTTSTSAFASSGLAAFAGSEKSPFGTIGSGPSIFGSMKPMQPTTKEKEKSQPPTTGASSFGSFSGGFSSSAFAKFAAPVAPTTTVGLTSFASPAAPAAPAGSGAFGGFGGNSKTKAFGATSDDEGGEEEQTEDETRPAFEGLEDVKEDERFFKQETETGEENERTWYSGRGKLFQFDGKEWKERGIGTFKINAMESLVEGEEGSKPKKVVRSARMIMRSDGVLRVTLNCPIFKGMKVGDANGSEPKGKQIHLAGIENGKSIPFLLRTSSTEAAKDIYHSIHEILADI</sequence>
<gene>
    <name evidence="1" type="ORF">LOY88_002271</name>
</gene>
<name>A0ACB8UZI1_9EURO</name>
<proteinExistence type="predicted"/>